<dbReference type="SMART" id="SM00899">
    <property type="entry name" value="FeoA"/>
    <property type="match status" value="1"/>
</dbReference>
<evidence type="ECO:0000256" key="1">
    <source>
        <dbReference type="ARBA" id="ARBA00023004"/>
    </source>
</evidence>
<reference evidence="3 4" key="1">
    <citation type="submission" date="2019-03" db="EMBL/GenBank/DDBJ databases">
        <title>Draft genome of Gammaproteobacteria bacterium LSUCC0057, a member of the SAR92 clade.</title>
        <authorList>
            <person name="Lanclos V.C."/>
            <person name="Doiron C."/>
            <person name="Henson M.W."/>
            <person name="Thrash J.C."/>
        </authorList>
    </citation>
    <scope>NUCLEOTIDE SEQUENCE [LARGE SCALE GENOMIC DNA]</scope>
    <source>
        <strain evidence="3 4">LSUCC0057</strain>
    </source>
</reference>
<dbReference type="Pfam" id="PF04023">
    <property type="entry name" value="FeoA"/>
    <property type="match status" value="1"/>
</dbReference>
<protein>
    <submittedName>
        <fullName evidence="3">Ferrous iron transport protein A</fullName>
    </submittedName>
</protein>
<organism evidence="3 4">
    <name type="scientific">Gammaproteobacteria bacterium LSUCC0057</name>
    <dbReference type="NCBI Taxonomy" id="2559237"/>
    <lineage>
        <taxon>Bacteria</taxon>
        <taxon>Pseudomonadati</taxon>
        <taxon>Pseudomonadota</taxon>
        <taxon>Gammaproteobacteria</taxon>
        <taxon>Cellvibrionales</taxon>
        <taxon>Porticoccaceae</taxon>
        <taxon>SAR92 clade</taxon>
    </lineage>
</organism>
<evidence type="ECO:0000259" key="2">
    <source>
        <dbReference type="SMART" id="SM00899"/>
    </source>
</evidence>
<evidence type="ECO:0000313" key="3">
    <source>
        <dbReference type="EMBL" id="TFH68924.1"/>
    </source>
</evidence>
<sequence length="77" mass="8441">MTLWQLPAGSSATIAALNEQLDSRYRQRISELGFSVGATVQCMLRPGLGAPRQYVINNSVYSLDRQIADAILCELTP</sequence>
<accession>A0A4Y8UMK2</accession>
<dbReference type="OrthoDB" id="5770927at2"/>
<evidence type="ECO:0000313" key="4">
    <source>
        <dbReference type="Proteomes" id="UP000298133"/>
    </source>
</evidence>
<keyword evidence="1" id="KW-0408">Iron</keyword>
<feature type="domain" description="Ferrous iron transporter FeoA-like" evidence="2">
    <location>
        <begin position="1"/>
        <end position="75"/>
    </location>
</feature>
<dbReference type="Gene3D" id="2.30.30.90">
    <property type="match status" value="1"/>
</dbReference>
<proteinExistence type="predicted"/>
<keyword evidence="4" id="KW-1185">Reference proteome</keyword>
<dbReference type="InterPro" id="IPR038157">
    <property type="entry name" value="FeoA_core_dom"/>
</dbReference>
<dbReference type="InterPro" id="IPR007167">
    <property type="entry name" value="Fe-transptr_FeoA-like"/>
</dbReference>
<dbReference type="AlphaFoldDB" id="A0A4Y8UMK2"/>
<dbReference type="InterPro" id="IPR008988">
    <property type="entry name" value="Transcriptional_repressor_C"/>
</dbReference>
<dbReference type="GO" id="GO:0046914">
    <property type="term" value="F:transition metal ion binding"/>
    <property type="evidence" value="ECO:0007669"/>
    <property type="project" value="InterPro"/>
</dbReference>
<dbReference type="EMBL" id="SPIA01000001">
    <property type="protein sequence ID" value="TFH68924.1"/>
    <property type="molecule type" value="Genomic_DNA"/>
</dbReference>
<name>A0A4Y8UMK2_9GAMM</name>
<comment type="caution">
    <text evidence="3">The sequence shown here is derived from an EMBL/GenBank/DDBJ whole genome shotgun (WGS) entry which is preliminary data.</text>
</comment>
<gene>
    <name evidence="3" type="ORF">E3W66_02970</name>
</gene>
<dbReference type="SUPFAM" id="SSF50037">
    <property type="entry name" value="C-terminal domain of transcriptional repressors"/>
    <property type="match status" value="1"/>
</dbReference>
<dbReference type="Proteomes" id="UP000298133">
    <property type="component" value="Unassembled WGS sequence"/>
</dbReference>